<dbReference type="InterPro" id="IPR001845">
    <property type="entry name" value="HTH_ArsR_DNA-bd_dom"/>
</dbReference>
<dbReference type="AlphaFoldDB" id="A0A2M9CGP2"/>
<evidence type="ECO:0000256" key="1">
    <source>
        <dbReference type="ARBA" id="ARBA00023015"/>
    </source>
</evidence>
<dbReference type="Pfam" id="PF12840">
    <property type="entry name" value="HTH_20"/>
    <property type="match status" value="1"/>
</dbReference>
<dbReference type="PANTHER" id="PTHR33154:SF33">
    <property type="entry name" value="TRANSCRIPTIONAL REPRESSOR SDPR"/>
    <property type="match status" value="1"/>
</dbReference>
<dbReference type="Proteomes" id="UP000228758">
    <property type="component" value="Unassembled WGS sequence"/>
</dbReference>
<dbReference type="InterPro" id="IPR036388">
    <property type="entry name" value="WH-like_DNA-bd_sf"/>
</dbReference>
<dbReference type="PRINTS" id="PR00778">
    <property type="entry name" value="HTHARSR"/>
</dbReference>
<dbReference type="PANTHER" id="PTHR33154">
    <property type="entry name" value="TRANSCRIPTIONAL REGULATOR, ARSR FAMILY"/>
    <property type="match status" value="1"/>
</dbReference>
<sequence>MDAFDGLADPVRRRLLTALAVGPLTAGELAAGEPISRPAVSRHLRVLLESGLVAVTAEGRHRRYRLRPESLDTVEAFCAALRRPPVAASALDALELEVRRTVRDHATARPDEEEIA</sequence>
<dbReference type="SUPFAM" id="SSF46785">
    <property type="entry name" value="Winged helix' DNA-binding domain"/>
    <property type="match status" value="1"/>
</dbReference>
<name>A0A2M9CGP2_9MICO</name>
<dbReference type="InterPro" id="IPR051081">
    <property type="entry name" value="HTH_MetalResp_TranReg"/>
</dbReference>
<dbReference type="InterPro" id="IPR036390">
    <property type="entry name" value="WH_DNA-bd_sf"/>
</dbReference>
<comment type="caution">
    <text evidence="5">The sequence shown here is derived from an EMBL/GenBank/DDBJ whole genome shotgun (WGS) entry which is preliminary data.</text>
</comment>
<dbReference type="GO" id="GO:0003700">
    <property type="term" value="F:DNA-binding transcription factor activity"/>
    <property type="evidence" value="ECO:0007669"/>
    <property type="project" value="InterPro"/>
</dbReference>
<evidence type="ECO:0000259" key="4">
    <source>
        <dbReference type="PROSITE" id="PS50987"/>
    </source>
</evidence>
<dbReference type="PROSITE" id="PS50987">
    <property type="entry name" value="HTH_ARSR_2"/>
    <property type="match status" value="1"/>
</dbReference>
<protein>
    <submittedName>
        <fullName evidence="5">Helix-turn-helix protein</fullName>
    </submittedName>
</protein>
<dbReference type="Gene3D" id="1.10.10.10">
    <property type="entry name" value="Winged helix-like DNA-binding domain superfamily/Winged helix DNA-binding domain"/>
    <property type="match status" value="1"/>
</dbReference>
<reference evidence="5 6" key="1">
    <citation type="submission" date="2017-11" db="EMBL/GenBank/DDBJ databases">
        <title>Genomic Encyclopedia of Archaeal and Bacterial Type Strains, Phase II (KMG-II): From Individual Species to Whole Genera.</title>
        <authorList>
            <person name="Goeker M."/>
        </authorList>
    </citation>
    <scope>NUCLEOTIDE SEQUENCE [LARGE SCALE GENOMIC DNA]</scope>
    <source>
        <strain evidence="5 6">DSM 27393</strain>
    </source>
</reference>
<dbReference type="RefSeq" id="WP_100363437.1">
    <property type="nucleotide sequence ID" value="NZ_PGFF01000001.1"/>
</dbReference>
<feature type="domain" description="HTH arsR-type" evidence="4">
    <location>
        <begin position="1"/>
        <end position="86"/>
    </location>
</feature>
<dbReference type="OrthoDB" id="3628603at2"/>
<accession>A0A2M9CGP2</accession>
<keyword evidence="3" id="KW-0804">Transcription</keyword>
<dbReference type="CDD" id="cd00090">
    <property type="entry name" value="HTH_ARSR"/>
    <property type="match status" value="1"/>
</dbReference>
<proteinExistence type="predicted"/>
<dbReference type="SMART" id="SM00418">
    <property type="entry name" value="HTH_ARSR"/>
    <property type="match status" value="1"/>
</dbReference>
<dbReference type="GO" id="GO:0003677">
    <property type="term" value="F:DNA binding"/>
    <property type="evidence" value="ECO:0007669"/>
    <property type="project" value="UniProtKB-KW"/>
</dbReference>
<dbReference type="NCBIfam" id="NF033788">
    <property type="entry name" value="HTH_metalloreg"/>
    <property type="match status" value="1"/>
</dbReference>
<keyword evidence="1" id="KW-0805">Transcription regulation</keyword>
<gene>
    <name evidence="5" type="ORF">CLV46_0630</name>
</gene>
<dbReference type="InterPro" id="IPR011991">
    <property type="entry name" value="ArsR-like_HTH"/>
</dbReference>
<organism evidence="5 6">
    <name type="scientific">Diaminobutyricimonas aerilata</name>
    <dbReference type="NCBI Taxonomy" id="1162967"/>
    <lineage>
        <taxon>Bacteria</taxon>
        <taxon>Bacillati</taxon>
        <taxon>Actinomycetota</taxon>
        <taxon>Actinomycetes</taxon>
        <taxon>Micrococcales</taxon>
        <taxon>Microbacteriaceae</taxon>
        <taxon>Diaminobutyricimonas</taxon>
    </lineage>
</organism>
<keyword evidence="2" id="KW-0238">DNA-binding</keyword>
<keyword evidence="6" id="KW-1185">Reference proteome</keyword>
<evidence type="ECO:0000313" key="6">
    <source>
        <dbReference type="Proteomes" id="UP000228758"/>
    </source>
</evidence>
<dbReference type="EMBL" id="PGFF01000001">
    <property type="protein sequence ID" value="PJJ71093.1"/>
    <property type="molecule type" value="Genomic_DNA"/>
</dbReference>
<evidence type="ECO:0000313" key="5">
    <source>
        <dbReference type="EMBL" id="PJJ71093.1"/>
    </source>
</evidence>
<evidence type="ECO:0000256" key="3">
    <source>
        <dbReference type="ARBA" id="ARBA00023163"/>
    </source>
</evidence>
<evidence type="ECO:0000256" key="2">
    <source>
        <dbReference type="ARBA" id="ARBA00023125"/>
    </source>
</evidence>